<organism evidence="2 3">
    <name type="scientific">Thermohalobaculum xanthum</name>
    <dbReference type="NCBI Taxonomy" id="2753746"/>
    <lineage>
        <taxon>Bacteria</taxon>
        <taxon>Pseudomonadati</taxon>
        <taxon>Pseudomonadota</taxon>
        <taxon>Alphaproteobacteria</taxon>
        <taxon>Rhodobacterales</taxon>
        <taxon>Paracoccaceae</taxon>
        <taxon>Thermohalobaculum</taxon>
    </lineage>
</organism>
<proteinExistence type="predicted"/>
<dbReference type="AlphaFoldDB" id="A0A8J7SEH1"/>
<keyword evidence="1" id="KW-1133">Transmembrane helix</keyword>
<evidence type="ECO:0000313" key="2">
    <source>
        <dbReference type="EMBL" id="MBK0399496.1"/>
    </source>
</evidence>
<sequence length="62" mass="7077">MSGFLNGLLRFRRGSWELVASILIALGVVMLMQPWVLWAFTYSFIITLVGTVMFIIVSHFPE</sequence>
<name>A0A8J7SEH1_9RHOB</name>
<feature type="transmembrane region" description="Helical" evidence="1">
    <location>
        <begin position="18"/>
        <end position="36"/>
    </location>
</feature>
<keyword evidence="3" id="KW-1185">Reference proteome</keyword>
<dbReference type="EMBL" id="JAEHHL010000006">
    <property type="protein sequence ID" value="MBK0399496.1"/>
    <property type="molecule type" value="Genomic_DNA"/>
</dbReference>
<dbReference type="RefSeq" id="WP_200609706.1">
    <property type="nucleotide sequence ID" value="NZ_JAEHHL010000006.1"/>
</dbReference>
<evidence type="ECO:0000256" key="1">
    <source>
        <dbReference type="SAM" id="Phobius"/>
    </source>
</evidence>
<reference evidence="2" key="1">
    <citation type="submission" date="2020-12" db="EMBL/GenBank/DDBJ databases">
        <title>Bacterial taxonomy.</title>
        <authorList>
            <person name="Pan X."/>
        </authorList>
    </citation>
    <scope>NUCLEOTIDE SEQUENCE</scope>
    <source>
        <strain evidence="2">M0105</strain>
    </source>
</reference>
<comment type="caution">
    <text evidence="2">The sequence shown here is derived from an EMBL/GenBank/DDBJ whole genome shotgun (WGS) entry which is preliminary data.</text>
</comment>
<keyword evidence="1" id="KW-0472">Membrane</keyword>
<feature type="transmembrane region" description="Helical" evidence="1">
    <location>
        <begin position="42"/>
        <end position="60"/>
    </location>
</feature>
<dbReference type="Proteomes" id="UP000655420">
    <property type="component" value="Unassembled WGS sequence"/>
</dbReference>
<evidence type="ECO:0000313" key="3">
    <source>
        <dbReference type="Proteomes" id="UP000655420"/>
    </source>
</evidence>
<accession>A0A8J7SEH1</accession>
<protein>
    <submittedName>
        <fullName evidence="2">Uncharacterized protein</fullName>
    </submittedName>
</protein>
<gene>
    <name evidence="2" type="ORF">H0I76_09860</name>
</gene>
<keyword evidence="1" id="KW-0812">Transmembrane</keyword>